<reference evidence="3" key="1">
    <citation type="submission" date="2016-01" db="EMBL/GenBank/DDBJ databases">
        <authorList>
            <person name="Peeters C."/>
        </authorList>
    </citation>
    <scope>NUCLEOTIDE SEQUENCE [LARGE SCALE GENOMIC DNA]</scope>
    <source>
        <strain evidence="3">LMG 29325</strain>
    </source>
</reference>
<keyword evidence="4" id="KW-1185">Reference proteome</keyword>
<dbReference type="PIRSF" id="PIRSF016817">
    <property type="entry name" value="UCP016817_carboligase"/>
    <property type="match status" value="1"/>
</dbReference>
<keyword evidence="1" id="KW-0067">ATP-binding</keyword>
<dbReference type="Proteomes" id="UP000054596">
    <property type="component" value="Unassembled WGS sequence"/>
</dbReference>
<dbReference type="PROSITE" id="PS50975">
    <property type="entry name" value="ATP_GRASP"/>
    <property type="match status" value="1"/>
</dbReference>
<feature type="domain" description="ATP-grasp" evidence="2">
    <location>
        <begin position="225"/>
        <end position="295"/>
    </location>
</feature>
<dbReference type="EMBL" id="FCOJ02000011">
    <property type="protein sequence ID" value="SAK55027.1"/>
    <property type="molecule type" value="Genomic_DNA"/>
</dbReference>
<comment type="caution">
    <text evidence="3">The sequence shown here is derived from an EMBL/GenBank/DDBJ whole genome shotgun (WGS) entry which is preliminary data.</text>
</comment>
<protein>
    <submittedName>
        <fullName evidence="3">ATP-grasp domain protein</fullName>
    </submittedName>
</protein>
<evidence type="ECO:0000256" key="1">
    <source>
        <dbReference type="PROSITE-ProRule" id="PRU00409"/>
    </source>
</evidence>
<dbReference type="InterPro" id="IPR011761">
    <property type="entry name" value="ATP-grasp"/>
</dbReference>
<dbReference type="STRING" id="1777143.AWB82_02058"/>
<evidence type="ECO:0000259" key="2">
    <source>
        <dbReference type="PROSITE" id="PS50975"/>
    </source>
</evidence>
<name>A0A158AD73_9BURK</name>
<dbReference type="AlphaFoldDB" id="A0A158AD73"/>
<dbReference type="InterPro" id="IPR003806">
    <property type="entry name" value="ATP-grasp_PylC-type"/>
</dbReference>
<dbReference type="InterPro" id="IPR016677">
    <property type="entry name" value="UCP016817_carboligase"/>
</dbReference>
<dbReference type="GO" id="GO:0005524">
    <property type="term" value="F:ATP binding"/>
    <property type="evidence" value="ECO:0007669"/>
    <property type="project" value="UniProtKB-UniRule"/>
</dbReference>
<dbReference type="Pfam" id="PF02655">
    <property type="entry name" value="ATP-grasp_3"/>
    <property type="match status" value="1"/>
</dbReference>
<evidence type="ECO:0000313" key="4">
    <source>
        <dbReference type="Proteomes" id="UP000054596"/>
    </source>
</evidence>
<evidence type="ECO:0000313" key="3">
    <source>
        <dbReference type="EMBL" id="SAK55027.1"/>
    </source>
</evidence>
<accession>A0A158AD73</accession>
<organism evidence="3 4">
    <name type="scientific">Caballeronia glebae</name>
    <dbReference type="NCBI Taxonomy" id="1777143"/>
    <lineage>
        <taxon>Bacteria</taxon>
        <taxon>Pseudomonadati</taxon>
        <taxon>Pseudomonadota</taxon>
        <taxon>Betaproteobacteria</taxon>
        <taxon>Burkholderiales</taxon>
        <taxon>Burkholderiaceae</taxon>
        <taxon>Caballeronia</taxon>
    </lineage>
</organism>
<keyword evidence="1" id="KW-0547">Nucleotide-binding</keyword>
<sequence>MIASELSRAPRIAVAGLSARLLTQSAARAGLNVVALDIFGDRDTREHAGMWFDIGGKGLSIDRARLYDALEHAARLPRMLGLIVTSGLEPLTGELSRAPRVPRFIGNGAQAAAVRDPRRFFALLDEAHIAHPGVRHTPPADRDGWLVKRSDGCGGTHIEWAGEVERAPGCAYFQRLATGRSMSALFVAAHREAAVIGFAEQLTVAAGRLPFVHAGSLGPVRLPAQIAARIVEAIERIVWQTDLTGLNSIDFLLDGDTFSVLEINTRPSSTMALYEAAWPDAWPRGLIGAHLDACLHGELPHTPHTPDAATETPPLYAGQRVVFAHEGFSASRAFSDACFDDPACHDVPLVGARIEAGQPVCTMTVSAPAFSDLRDALDREHARLLQRIETLSRP</sequence>
<proteinExistence type="predicted"/>
<dbReference type="Gene3D" id="3.30.470.20">
    <property type="entry name" value="ATP-grasp fold, B domain"/>
    <property type="match status" value="1"/>
</dbReference>
<dbReference type="GO" id="GO:0046872">
    <property type="term" value="F:metal ion binding"/>
    <property type="evidence" value="ECO:0007669"/>
    <property type="project" value="InterPro"/>
</dbReference>
<dbReference type="SUPFAM" id="SSF56059">
    <property type="entry name" value="Glutathione synthetase ATP-binding domain-like"/>
    <property type="match status" value="1"/>
</dbReference>
<gene>
    <name evidence="3" type="ORF">AWB82_02058</name>
</gene>
<dbReference type="OrthoDB" id="5572734at2"/>
<dbReference type="RefSeq" id="WP_086967007.1">
    <property type="nucleotide sequence ID" value="NZ_FCOJ02000011.1"/>
</dbReference>